<dbReference type="Proteomes" id="UP001209229">
    <property type="component" value="Unassembled WGS sequence"/>
</dbReference>
<dbReference type="PANTHER" id="PTHR34406">
    <property type="entry name" value="PROTEIN YCEI"/>
    <property type="match status" value="1"/>
</dbReference>
<dbReference type="PANTHER" id="PTHR34406:SF1">
    <property type="entry name" value="PROTEIN YCEI"/>
    <property type="match status" value="1"/>
</dbReference>
<dbReference type="InterPro" id="IPR007372">
    <property type="entry name" value="Lipid/polyisoprenoid-bd_YceI"/>
</dbReference>
<organism evidence="3 4">
    <name type="scientific">Plebeiibacterium sediminum</name>
    <dbReference type="NCBI Taxonomy" id="2992112"/>
    <lineage>
        <taxon>Bacteria</taxon>
        <taxon>Pseudomonadati</taxon>
        <taxon>Bacteroidota</taxon>
        <taxon>Bacteroidia</taxon>
        <taxon>Marinilabiliales</taxon>
        <taxon>Marinilabiliaceae</taxon>
        <taxon>Plebeiibacterium</taxon>
    </lineage>
</organism>
<keyword evidence="4" id="KW-1185">Reference proteome</keyword>
<protein>
    <submittedName>
        <fullName evidence="3">YceI family protein</fullName>
    </submittedName>
</protein>
<evidence type="ECO:0000313" key="4">
    <source>
        <dbReference type="Proteomes" id="UP001209229"/>
    </source>
</evidence>
<evidence type="ECO:0000256" key="1">
    <source>
        <dbReference type="SAM" id="SignalP"/>
    </source>
</evidence>
<dbReference type="SUPFAM" id="SSF101874">
    <property type="entry name" value="YceI-like"/>
    <property type="match status" value="1"/>
</dbReference>
<keyword evidence="1" id="KW-0732">Signal</keyword>
<gene>
    <name evidence="3" type="ORF">OM075_05350</name>
</gene>
<feature type="domain" description="Lipid/polyisoprenoid-binding YceI-like" evidence="2">
    <location>
        <begin position="23"/>
        <end position="189"/>
    </location>
</feature>
<feature type="signal peptide" evidence="1">
    <location>
        <begin position="1"/>
        <end position="21"/>
    </location>
</feature>
<accession>A0AAE3SE67</accession>
<dbReference type="SMART" id="SM00867">
    <property type="entry name" value="YceI"/>
    <property type="match status" value="1"/>
</dbReference>
<comment type="caution">
    <text evidence="3">The sequence shown here is derived from an EMBL/GenBank/DDBJ whole genome shotgun (WGS) entry which is preliminary data.</text>
</comment>
<dbReference type="Gene3D" id="2.40.128.110">
    <property type="entry name" value="Lipid/polyisoprenoid-binding, YceI-like"/>
    <property type="match status" value="1"/>
</dbReference>
<sequence>MKTMKSLLVAVLVLVSGSIYAQDFTVNEAKSTVKWEGKKIGGAHNGHIGIKEGKFSVKGDKLASGTFVIDMQSITNDDLEDPGYNEKLIGHLKSDDFFSVGEYPTATLKITESTKFKSDKATVTGDLTIKGKTNPIEFEVTRQGKVFTGVLVVDRSKYDVRYGSKSFFDNLGDKVIYDEFTLDVKLVTE</sequence>
<dbReference type="EMBL" id="JAPDPJ010000007">
    <property type="protein sequence ID" value="MCW3785881.1"/>
    <property type="molecule type" value="Genomic_DNA"/>
</dbReference>
<reference evidence="3" key="1">
    <citation type="submission" date="2022-10" db="EMBL/GenBank/DDBJ databases">
        <authorList>
            <person name="Yu W.X."/>
        </authorList>
    </citation>
    <scope>NUCLEOTIDE SEQUENCE</scope>
    <source>
        <strain evidence="3">AAT</strain>
    </source>
</reference>
<proteinExistence type="predicted"/>
<evidence type="ECO:0000259" key="2">
    <source>
        <dbReference type="SMART" id="SM00867"/>
    </source>
</evidence>
<dbReference type="RefSeq" id="WP_301189452.1">
    <property type="nucleotide sequence ID" value="NZ_JAPDPJ010000007.1"/>
</dbReference>
<evidence type="ECO:0000313" key="3">
    <source>
        <dbReference type="EMBL" id="MCW3785881.1"/>
    </source>
</evidence>
<dbReference type="Pfam" id="PF04264">
    <property type="entry name" value="YceI"/>
    <property type="match status" value="1"/>
</dbReference>
<name>A0AAE3SE67_9BACT</name>
<dbReference type="AlphaFoldDB" id="A0AAE3SE67"/>
<dbReference type="InterPro" id="IPR036761">
    <property type="entry name" value="TTHA0802/YceI-like_sf"/>
</dbReference>
<feature type="chain" id="PRO_5042235292" evidence="1">
    <location>
        <begin position="22"/>
        <end position="189"/>
    </location>
</feature>